<protein>
    <submittedName>
        <fullName evidence="2">Uncharacterized protein</fullName>
    </submittedName>
</protein>
<evidence type="ECO:0000256" key="1">
    <source>
        <dbReference type="SAM" id="Phobius"/>
    </source>
</evidence>
<gene>
    <name evidence="2" type="ORF">NG54_13535</name>
</gene>
<evidence type="ECO:0000313" key="2">
    <source>
        <dbReference type="EMBL" id="KHD84730.1"/>
    </source>
</evidence>
<evidence type="ECO:0000313" key="3">
    <source>
        <dbReference type="Proteomes" id="UP000030588"/>
    </source>
</evidence>
<organism evidence="2 3">
    <name type="scientific">Heyndrickxia ginsengihumi</name>
    <dbReference type="NCBI Taxonomy" id="363870"/>
    <lineage>
        <taxon>Bacteria</taxon>
        <taxon>Bacillati</taxon>
        <taxon>Bacillota</taxon>
        <taxon>Bacilli</taxon>
        <taxon>Bacillales</taxon>
        <taxon>Bacillaceae</taxon>
        <taxon>Heyndrickxia</taxon>
    </lineage>
</organism>
<dbReference type="Proteomes" id="UP000030588">
    <property type="component" value="Unassembled WGS sequence"/>
</dbReference>
<dbReference type="AlphaFoldDB" id="A0A0A6V9C8"/>
<dbReference type="EMBL" id="JRUN01000044">
    <property type="protein sequence ID" value="KHD84730.1"/>
    <property type="molecule type" value="Genomic_DNA"/>
</dbReference>
<comment type="caution">
    <text evidence="2">The sequence shown here is derived from an EMBL/GenBank/DDBJ whole genome shotgun (WGS) entry which is preliminary data.</text>
</comment>
<feature type="transmembrane region" description="Helical" evidence="1">
    <location>
        <begin position="92"/>
        <end position="111"/>
    </location>
</feature>
<keyword evidence="1" id="KW-0472">Membrane</keyword>
<accession>A0A0A6V9C8</accession>
<keyword evidence="1" id="KW-1133">Transmembrane helix</keyword>
<sequence>MIGLLLSIFIFNLIAFTTNKRLTVNQILHIWCFTTAFQMASDVSLEFKYYGYWYFTKKIEWSSYLAHTVLIPPVNIMFLNWFPFGKKRVKQILYILFWTLGCLLYELLTLLPEPYGYFHYGWWNIWHSAIEDPILLVILLVFYKLICNIEKKNKSKWK</sequence>
<keyword evidence="1" id="KW-0812">Transmembrane</keyword>
<reference evidence="2 3" key="1">
    <citation type="submission" date="2014-10" db="EMBL/GenBank/DDBJ databases">
        <title>Draft genome of phytase producing Bacillus ginsengihumi strain M2.11.</title>
        <authorList>
            <person name="Toymentseva A."/>
            <person name="Boulygina E.A."/>
            <person name="Kazakov S.V."/>
            <person name="Kayumov I."/>
            <person name="Suleimanova A.D."/>
            <person name="Mardanova A.M."/>
            <person name="Maria S.N."/>
            <person name="Sergey M.Y."/>
            <person name="Sharipova M.R."/>
        </authorList>
    </citation>
    <scope>NUCLEOTIDE SEQUENCE [LARGE SCALE GENOMIC DNA]</scope>
    <source>
        <strain evidence="2 3">M2.11</strain>
    </source>
</reference>
<name>A0A0A6V9C8_9BACI</name>
<feature type="transmembrane region" description="Helical" evidence="1">
    <location>
        <begin position="61"/>
        <end position="80"/>
    </location>
</feature>
<dbReference type="OrthoDB" id="2627420at2"/>
<dbReference type="RefSeq" id="WP_035355397.1">
    <property type="nucleotide sequence ID" value="NZ_JBCNGA010000119.1"/>
</dbReference>
<proteinExistence type="predicted"/>
<feature type="transmembrane region" description="Helical" evidence="1">
    <location>
        <begin position="123"/>
        <end position="146"/>
    </location>
</feature>